<evidence type="ECO:0000256" key="1">
    <source>
        <dbReference type="ARBA" id="ARBA00022630"/>
    </source>
</evidence>
<dbReference type="Gene3D" id="3.40.50.360">
    <property type="match status" value="1"/>
</dbReference>
<comment type="similarity">
    <text evidence="6">Belongs to the azoreductase type 1 family.</text>
</comment>
<dbReference type="AlphaFoldDB" id="A0A5C4JK15"/>
<dbReference type="InterPro" id="IPR050104">
    <property type="entry name" value="FMN-dep_NADH:Q_OxRdtase_AzoR1"/>
</dbReference>
<keyword evidence="3 6" id="KW-0560">Oxidoreductase</keyword>
<dbReference type="GO" id="GO:0009055">
    <property type="term" value="F:electron transfer activity"/>
    <property type="evidence" value="ECO:0007669"/>
    <property type="project" value="UniProtKB-UniRule"/>
</dbReference>
<keyword evidence="1 6" id="KW-0285">Flavoprotein</keyword>
<comment type="catalytic activity">
    <reaction evidence="5">
        <text>N,N-dimethyl-1,4-phenylenediamine + anthranilate + 2 NAD(+) = 2-(4-dimethylaminophenyl)diazenylbenzoate + 2 NADH + 2 H(+)</text>
        <dbReference type="Rhea" id="RHEA:55872"/>
        <dbReference type="ChEBI" id="CHEBI:15378"/>
        <dbReference type="ChEBI" id="CHEBI:15783"/>
        <dbReference type="ChEBI" id="CHEBI:16567"/>
        <dbReference type="ChEBI" id="CHEBI:57540"/>
        <dbReference type="ChEBI" id="CHEBI:57945"/>
        <dbReference type="ChEBI" id="CHEBI:71579"/>
        <dbReference type="EC" id="1.7.1.17"/>
    </reaction>
    <physiologicalReaction direction="right-to-left" evidence="5">
        <dbReference type="Rhea" id="RHEA:55874"/>
    </physiologicalReaction>
</comment>
<dbReference type="GO" id="GO:0016655">
    <property type="term" value="F:oxidoreductase activity, acting on NAD(P)H, quinone or similar compound as acceptor"/>
    <property type="evidence" value="ECO:0007669"/>
    <property type="project" value="InterPro"/>
</dbReference>
<evidence type="ECO:0000256" key="4">
    <source>
        <dbReference type="ARBA" id="ARBA00023027"/>
    </source>
</evidence>
<protein>
    <recommendedName>
        <fullName evidence="6">FMN dependent NADH:quinone oxidoreductase</fullName>
        <ecNumber evidence="6">1.6.5.-</ecNumber>
    </recommendedName>
    <alternativeName>
        <fullName evidence="6">Azo-dye reductase</fullName>
    </alternativeName>
    <alternativeName>
        <fullName evidence="6">FMN-dependent NADH-azo compound oxidoreductase</fullName>
    </alternativeName>
    <alternativeName>
        <fullName evidence="6">FMN-dependent NADH-azoreductase</fullName>
        <ecNumber evidence="6">1.7.1.17</ecNumber>
    </alternativeName>
</protein>
<dbReference type="Proteomes" id="UP000309174">
    <property type="component" value="Unassembled WGS sequence"/>
</dbReference>
<keyword evidence="9" id="KW-1185">Reference proteome</keyword>
<dbReference type="SUPFAM" id="SSF52218">
    <property type="entry name" value="Flavoproteins"/>
    <property type="match status" value="1"/>
</dbReference>
<name>A0A5C4JK15_9ACTN</name>
<comment type="caution">
    <text evidence="6">Lacks conserved residue(s) required for the propagation of feature annotation.</text>
</comment>
<evidence type="ECO:0000259" key="7">
    <source>
        <dbReference type="Pfam" id="PF02525"/>
    </source>
</evidence>
<feature type="binding site" evidence="6">
    <location>
        <begin position="16"/>
        <end position="18"/>
    </location>
    <ligand>
        <name>FMN</name>
        <dbReference type="ChEBI" id="CHEBI:58210"/>
    </ligand>
</feature>
<evidence type="ECO:0000256" key="6">
    <source>
        <dbReference type="HAMAP-Rule" id="MF_01216"/>
    </source>
</evidence>
<dbReference type="OrthoDB" id="9787136at2"/>
<dbReference type="GO" id="GO:0010181">
    <property type="term" value="F:FMN binding"/>
    <property type="evidence" value="ECO:0007669"/>
    <property type="project" value="UniProtKB-UniRule"/>
</dbReference>
<feature type="binding site" evidence="6">
    <location>
        <position position="10"/>
    </location>
    <ligand>
        <name>FMN</name>
        <dbReference type="ChEBI" id="CHEBI:58210"/>
    </ligand>
</feature>
<dbReference type="PANTHER" id="PTHR43741:SF4">
    <property type="entry name" value="FMN-DEPENDENT NADH:QUINONE OXIDOREDUCTASE"/>
    <property type="match status" value="1"/>
</dbReference>
<dbReference type="InterPro" id="IPR023048">
    <property type="entry name" value="NADH:quinone_OxRdtase_FMN_depd"/>
</dbReference>
<dbReference type="InterPro" id="IPR029039">
    <property type="entry name" value="Flavoprotein-like_sf"/>
</dbReference>
<keyword evidence="2 6" id="KW-0288">FMN</keyword>
<evidence type="ECO:0000256" key="5">
    <source>
        <dbReference type="ARBA" id="ARBA00048542"/>
    </source>
</evidence>
<proteinExistence type="inferred from homology"/>
<dbReference type="HAMAP" id="MF_01216">
    <property type="entry name" value="Azoreductase_type1"/>
    <property type="match status" value="1"/>
</dbReference>
<evidence type="ECO:0000313" key="9">
    <source>
        <dbReference type="Proteomes" id="UP000309174"/>
    </source>
</evidence>
<dbReference type="EC" id="1.6.5.-" evidence="6"/>
<accession>A0A5C4JK15</accession>
<comment type="subunit">
    <text evidence="6">Homodimer.</text>
</comment>
<dbReference type="InterPro" id="IPR003680">
    <property type="entry name" value="Flavodoxin_fold"/>
</dbReference>
<comment type="function">
    <text evidence="6">Also exhibits azoreductase activity. Catalyzes the reductive cleavage of the azo bond in aromatic azo compounds to the corresponding amines.</text>
</comment>
<gene>
    <name evidence="6" type="primary">azoR</name>
    <name evidence="8" type="ORF">ETD83_03200</name>
</gene>
<comment type="caution">
    <text evidence="8">The sequence shown here is derived from an EMBL/GenBank/DDBJ whole genome shotgun (WGS) entry which is preliminary data.</text>
</comment>
<keyword evidence="4 6" id="KW-0520">NAD</keyword>
<feature type="domain" description="Flavodoxin-like fold" evidence="7">
    <location>
        <begin position="3"/>
        <end position="208"/>
    </location>
</feature>
<evidence type="ECO:0000256" key="3">
    <source>
        <dbReference type="ARBA" id="ARBA00023002"/>
    </source>
</evidence>
<organism evidence="8 9">
    <name type="scientific">Actinomadura soli</name>
    <dbReference type="NCBI Taxonomy" id="2508997"/>
    <lineage>
        <taxon>Bacteria</taxon>
        <taxon>Bacillati</taxon>
        <taxon>Actinomycetota</taxon>
        <taxon>Actinomycetes</taxon>
        <taxon>Streptosporangiales</taxon>
        <taxon>Thermomonosporaceae</taxon>
        <taxon>Actinomadura</taxon>
    </lineage>
</organism>
<comment type="cofactor">
    <cofactor evidence="6">
        <name>FMN</name>
        <dbReference type="ChEBI" id="CHEBI:58210"/>
    </cofactor>
    <text evidence="6">Binds 1 FMN per subunit.</text>
</comment>
<evidence type="ECO:0000256" key="2">
    <source>
        <dbReference type="ARBA" id="ARBA00022643"/>
    </source>
</evidence>
<comment type="catalytic activity">
    <reaction evidence="6">
        <text>2 a quinone + NADH + H(+) = 2 a 1,4-benzosemiquinone + NAD(+)</text>
        <dbReference type="Rhea" id="RHEA:65952"/>
        <dbReference type="ChEBI" id="CHEBI:15378"/>
        <dbReference type="ChEBI" id="CHEBI:57540"/>
        <dbReference type="ChEBI" id="CHEBI:57945"/>
        <dbReference type="ChEBI" id="CHEBI:132124"/>
        <dbReference type="ChEBI" id="CHEBI:134225"/>
    </reaction>
</comment>
<dbReference type="GO" id="GO:0016652">
    <property type="term" value="F:oxidoreductase activity, acting on NAD(P)H as acceptor"/>
    <property type="evidence" value="ECO:0007669"/>
    <property type="project" value="UniProtKB-UniRule"/>
</dbReference>
<evidence type="ECO:0000313" key="8">
    <source>
        <dbReference type="EMBL" id="TMR06812.1"/>
    </source>
</evidence>
<sequence>MSRLLHISASPRGEASESLALAGAFLDAYRETHGDPVGNHDLVDHHDLWDGTLPEFGPAAAAAKMAVFAGNEPTGEQADAWRAARRVFDRFDSYDRYLFSVPMWNTNVPYILKQFIDVVSQPGWVFSFDPDKGYTGLLSGKKAAVLYTSAVYGEGRPPAFGADHQMPFLDGWLRWAGITDISTVAFRPNLATADAETGRRTAHAEARELGKRF</sequence>
<comment type="function">
    <text evidence="6">Quinone reductase that provides resistance to thiol-specific stress caused by electrophilic quinones.</text>
</comment>
<reference evidence="8 9" key="1">
    <citation type="submission" date="2019-05" db="EMBL/GenBank/DDBJ databases">
        <title>Draft genome sequence of Actinomadura sp. 14C53.</title>
        <authorList>
            <person name="Saricaoglu S."/>
            <person name="Isik K."/>
        </authorList>
    </citation>
    <scope>NUCLEOTIDE SEQUENCE [LARGE SCALE GENOMIC DNA]</scope>
    <source>
        <strain evidence="8 9">14C53</strain>
    </source>
</reference>
<dbReference type="EC" id="1.7.1.17" evidence="6"/>
<dbReference type="PANTHER" id="PTHR43741">
    <property type="entry name" value="FMN-DEPENDENT NADH-AZOREDUCTASE 1"/>
    <property type="match status" value="1"/>
</dbReference>
<dbReference type="EMBL" id="VCKW01000009">
    <property type="protein sequence ID" value="TMR06812.1"/>
    <property type="molecule type" value="Genomic_DNA"/>
</dbReference>
<dbReference type="Pfam" id="PF02525">
    <property type="entry name" value="Flavodoxin_2"/>
    <property type="match status" value="1"/>
</dbReference>